<dbReference type="InterPro" id="IPR017871">
    <property type="entry name" value="ABC_transporter-like_CS"/>
</dbReference>
<keyword evidence="2" id="KW-0813">Transport</keyword>
<dbReference type="RefSeq" id="WP_344048927.1">
    <property type="nucleotide sequence ID" value="NZ_BAAAHG010000011.1"/>
</dbReference>
<dbReference type="Gene3D" id="3.40.50.300">
    <property type="entry name" value="P-loop containing nucleotide triphosphate hydrolases"/>
    <property type="match status" value="1"/>
</dbReference>
<dbReference type="EMBL" id="BAAAHG010000011">
    <property type="protein sequence ID" value="GAA0909925.1"/>
    <property type="molecule type" value="Genomic_DNA"/>
</dbReference>
<comment type="similarity">
    <text evidence="1">Belongs to the ABC transporter superfamily.</text>
</comment>
<organism evidence="7 8">
    <name type="scientific">Streptomyces thermoalcalitolerans</name>
    <dbReference type="NCBI Taxonomy" id="65605"/>
    <lineage>
        <taxon>Bacteria</taxon>
        <taxon>Bacillati</taxon>
        <taxon>Actinomycetota</taxon>
        <taxon>Actinomycetes</taxon>
        <taxon>Kitasatosporales</taxon>
        <taxon>Streptomycetaceae</taxon>
        <taxon>Streptomyces</taxon>
    </lineage>
</organism>
<dbReference type="InterPro" id="IPR003593">
    <property type="entry name" value="AAA+_ATPase"/>
</dbReference>
<dbReference type="PROSITE" id="PS00211">
    <property type="entry name" value="ABC_TRANSPORTER_1"/>
    <property type="match status" value="1"/>
</dbReference>
<evidence type="ECO:0000259" key="6">
    <source>
        <dbReference type="PROSITE" id="PS50893"/>
    </source>
</evidence>
<dbReference type="PANTHER" id="PTHR43335">
    <property type="entry name" value="ABC TRANSPORTER, ATP-BINDING PROTEIN"/>
    <property type="match status" value="1"/>
</dbReference>
<comment type="caution">
    <text evidence="7">The sequence shown here is derived from an EMBL/GenBank/DDBJ whole genome shotgun (WGS) entry which is preliminary data.</text>
</comment>
<dbReference type="PROSITE" id="PS50893">
    <property type="entry name" value="ABC_TRANSPORTER_2"/>
    <property type="match status" value="1"/>
</dbReference>
<dbReference type="SUPFAM" id="SSF52540">
    <property type="entry name" value="P-loop containing nucleoside triphosphate hydrolases"/>
    <property type="match status" value="1"/>
</dbReference>
<evidence type="ECO:0000256" key="5">
    <source>
        <dbReference type="SAM" id="MobiDB-lite"/>
    </source>
</evidence>
<evidence type="ECO:0000313" key="8">
    <source>
        <dbReference type="Proteomes" id="UP001501005"/>
    </source>
</evidence>
<name>A0ABN1NJV4_9ACTN</name>
<dbReference type="InterPro" id="IPR003439">
    <property type="entry name" value="ABC_transporter-like_ATP-bd"/>
</dbReference>
<evidence type="ECO:0000256" key="4">
    <source>
        <dbReference type="ARBA" id="ARBA00022840"/>
    </source>
</evidence>
<dbReference type="Proteomes" id="UP001501005">
    <property type="component" value="Unassembled WGS sequence"/>
</dbReference>
<evidence type="ECO:0000256" key="1">
    <source>
        <dbReference type="ARBA" id="ARBA00005417"/>
    </source>
</evidence>
<keyword evidence="8" id="KW-1185">Reference proteome</keyword>
<sequence>MIEVRGLTKRYGEVSAVDDLTFTVRPGEVTGFLGPNGAGKSTTLRMILGLDAPTSGTATVGGLPYAAHPAPLRAVGALLDAGAFLPSRTARDHLLALAASNGIPRRRVAEVLAEVGLESVARRRTGTFSLGMRQRLGIAAALLGDPPVLILDEPLNGLDPEGIVWMRGLMRRMAAQGRTVLMSSHLMSELELTADHLVVIGRGRLIADTSMTAFIDAHSSREVLVRSPQAQTLCRMLEPAAEVREDGTDGLVVTGLDAARIGALAAAGGVELHELTPRQASLEQAFMNLTRDSVQYRTESTEHGRSTEHTGRTEHIEHIERADRTDRAQKEMSR</sequence>
<evidence type="ECO:0000256" key="3">
    <source>
        <dbReference type="ARBA" id="ARBA00022741"/>
    </source>
</evidence>
<proteinExistence type="inferred from homology"/>
<dbReference type="InterPro" id="IPR027417">
    <property type="entry name" value="P-loop_NTPase"/>
</dbReference>
<feature type="region of interest" description="Disordered" evidence="5">
    <location>
        <begin position="296"/>
        <end position="334"/>
    </location>
</feature>
<reference evidence="7 8" key="1">
    <citation type="journal article" date="2019" name="Int. J. Syst. Evol. Microbiol.">
        <title>The Global Catalogue of Microorganisms (GCM) 10K type strain sequencing project: providing services to taxonomists for standard genome sequencing and annotation.</title>
        <authorList>
            <consortium name="The Broad Institute Genomics Platform"/>
            <consortium name="The Broad Institute Genome Sequencing Center for Infectious Disease"/>
            <person name="Wu L."/>
            <person name="Ma J."/>
        </authorList>
    </citation>
    <scope>NUCLEOTIDE SEQUENCE [LARGE SCALE GENOMIC DNA]</scope>
    <source>
        <strain evidence="7 8">JCM 10673</strain>
    </source>
</reference>
<dbReference type="PANTHER" id="PTHR43335:SF4">
    <property type="entry name" value="ABC TRANSPORTER, ATP-BINDING PROTEIN"/>
    <property type="match status" value="1"/>
</dbReference>
<keyword evidence="3" id="KW-0547">Nucleotide-binding</keyword>
<keyword evidence="4 7" id="KW-0067">ATP-binding</keyword>
<dbReference type="CDD" id="cd03268">
    <property type="entry name" value="ABC_BcrA_bacitracin_resist"/>
    <property type="match status" value="1"/>
</dbReference>
<protein>
    <submittedName>
        <fullName evidence="7">ABC transporter ATP-binding protein</fullName>
    </submittedName>
</protein>
<evidence type="ECO:0000313" key="7">
    <source>
        <dbReference type="EMBL" id="GAA0909925.1"/>
    </source>
</evidence>
<accession>A0ABN1NJV4</accession>
<gene>
    <name evidence="7" type="ORF">GCM10009549_18930</name>
</gene>
<dbReference type="Pfam" id="PF00005">
    <property type="entry name" value="ABC_tran"/>
    <property type="match status" value="1"/>
</dbReference>
<dbReference type="GO" id="GO:0005524">
    <property type="term" value="F:ATP binding"/>
    <property type="evidence" value="ECO:0007669"/>
    <property type="project" value="UniProtKB-KW"/>
</dbReference>
<feature type="compositionally biased region" description="Basic and acidic residues" evidence="5">
    <location>
        <begin position="299"/>
        <end position="334"/>
    </location>
</feature>
<evidence type="ECO:0000256" key="2">
    <source>
        <dbReference type="ARBA" id="ARBA00022448"/>
    </source>
</evidence>
<dbReference type="SMART" id="SM00382">
    <property type="entry name" value="AAA"/>
    <property type="match status" value="1"/>
</dbReference>
<feature type="domain" description="ABC transporter" evidence="6">
    <location>
        <begin position="2"/>
        <end position="227"/>
    </location>
</feature>